<protein>
    <recommendedName>
        <fullName evidence="4">Serine-threonine/tyrosine-protein kinase catalytic domain-containing protein</fullName>
    </recommendedName>
</protein>
<organism evidence="2 3">
    <name type="scientific">Thelephora terrestris</name>
    <dbReference type="NCBI Taxonomy" id="56493"/>
    <lineage>
        <taxon>Eukaryota</taxon>
        <taxon>Fungi</taxon>
        <taxon>Dikarya</taxon>
        <taxon>Basidiomycota</taxon>
        <taxon>Agaricomycotina</taxon>
        <taxon>Agaricomycetes</taxon>
        <taxon>Thelephorales</taxon>
        <taxon>Thelephoraceae</taxon>
        <taxon>Thelephora</taxon>
    </lineage>
</organism>
<reference evidence="2" key="2">
    <citation type="submission" date="2020-11" db="EMBL/GenBank/DDBJ databases">
        <authorList>
            <consortium name="DOE Joint Genome Institute"/>
            <person name="Kuo A."/>
            <person name="Miyauchi S."/>
            <person name="Kiss E."/>
            <person name="Drula E."/>
            <person name="Kohler A."/>
            <person name="Sanchez-Garcia M."/>
            <person name="Andreopoulos B."/>
            <person name="Barry K.W."/>
            <person name="Bonito G."/>
            <person name="Buee M."/>
            <person name="Carver A."/>
            <person name="Chen C."/>
            <person name="Cichocki N."/>
            <person name="Clum A."/>
            <person name="Culley D."/>
            <person name="Crous P.W."/>
            <person name="Fauchery L."/>
            <person name="Girlanda M."/>
            <person name="Hayes R."/>
            <person name="Keri Z."/>
            <person name="Labutti K."/>
            <person name="Lipzen A."/>
            <person name="Lombard V."/>
            <person name="Magnuson J."/>
            <person name="Maillard F."/>
            <person name="Morin E."/>
            <person name="Murat C."/>
            <person name="Nolan M."/>
            <person name="Ohm R."/>
            <person name="Pangilinan J."/>
            <person name="Pereira M."/>
            <person name="Perotto S."/>
            <person name="Peter M."/>
            <person name="Riley R."/>
            <person name="Sitrit Y."/>
            <person name="Stielow B."/>
            <person name="Szollosi G."/>
            <person name="Zifcakova L."/>
            <person name="Stursova M."/>
            <person name="Spatafora J.W."/>
            <person name="Tedersoo L."/>
            <person name="Vaario L.-M."/>
            <person name="Yamada A."/>
            <person name="Yan M."/>
            <person name="Wang P."/>
            <person name="Xu J."/>
            <person name="Bruns T."/>
            <person name="Baldrian P."/>
            <person name="Vilgalys R."/>
            <person name="Henrissat B."/>
            <person name="Grigoriev I.V."/>
            <person name="Hibbett D."/>
            <person name="Nagy L.G."/>
            <person name="Martin F.M."/>
        </authorList>
    </citation>
    <scope>NUCLEOTIDE SEQUENCE</scope>
    <source>
        <strain evidence="2">UH-Tt-Lm1</strain>
    </source>
</reference>
<sequence>MVTYQVIAGLQPFPGENDDVIIHNVATGERPSQPPCMIEWVSDDIWNFISRCWSASRDDRPDVEFVVNVLNDATNASEASRVKSYGPMTGEKRTPAADLQ</sequence>
<name>A0A9P6H7X4_9AGAM</name>
<evidence type="ECO:0000313" key="2">
    <source>
        <dbReference type="EMBL" id="KAF9781367.1"/>
    </source>
</evidence>
<reference evidence="2" key="1">
    <citation type="journal article" date="2020" name="Nat. Commun.">
        <title>Large-scale genome sequencing of mycorrhizal fungi provides insights into the early evolution of symbiotic traits.</title>
        <authorList>
            <person name="Miyauchi S."/>
            <person name="Kiss E."/>
            <person name="Kuo A."/>
            <person name="Drula E."/>
            <person name="Kohler A."/>
            <person name="Sanchez-Garcia M."/>
            <person name="Morin E."/>
            <person name="Andreopoulos B."/>
            <person name="Barry K.W."/>
            <person name="Bonito G."/>
            <person name="Buee M."/>
            <person name="Carver A."/>
            <person name="Chen C."/>
            <person name="Cichocki N."/>
            <person name="Clum A."/>
            <person name="Culley D."/>
            <person name="Crous P.W."/>
            <person name="Fauchery L."/>
            <person name="Girlanda M."/>
            <person name="Hayes R.D."/>
            <person name="Keri Z."/>
            <person name="LaButti K."/>
            <person name="Lipzen A."/>
            <person name="Lombard V."/>
            <person name="Magnuson J."/>
            <person name="Maillard F."/>
            <person name="Murat C."/>
            <person name="Nolan M."/>
            <person name="Ohm R.A."/>
            <person name="Pangilinan J."/>
            <person name="Pereira M.F."/>
            <person name="Perotto S."/>
            <person name="Peter M."/>
            <person name="Pfister S."/>
            <person name="Riley R."/>
            <person name="Sitrit Y."/>
            <person name="Stielow J.B."/>
            <person name="Szollosi G."/>
            <person name="Zifcakova L."/>
            <person name="Stursova M."/>
            <person name="Spatafora J.W."/>
            <person name="Tedersoo L."/>
            <person name="Vaario L.M."/>
            <person name="Yamada A."/>
            <person name="Yan M."/>
            <person name="Wang P."/>
            <person name="Xu J."/>
            <person name="Bruns T."/>
            <person name="Baldrian P."/>
            <person name="Vilgalys R."/>
            <person name="Dunand C."/>
            <person name="Henrissat B."/>
            <person name="Grigoriev I.V."/>
            <person name="Hibbett D."/>
            <person name="Nagy L.G."/>
            <person name="Martin F.M."/>
        </authorList>
    </citation>
    <scope>NUCLEOTIDE SEQUENCE</scope>
    <source>
        <strain evidence="2">UH-Tt-Lm1</strain>
    </source>
</reference>
<proteinExistence type="predicted"/>
<gene>
    <name evidence="2" type="ORF">BJ322DRAFT_272189</name>
</gene>
<dbReference type="Gene3D" id="1.10.510.10">
    <property type="entry name" value="Transferase(Phosphotransferase) domain 1"/>
    <property type="match status" value="1"/>
</dbReference>
<accession>A0A9P6H7X4</accession>
<keyword evidence="3" id="KW-1185">Reference proteome</keyword>
<feature type="compositionally biased region" description="Basic and acidic residues" evidence="1">
    <location>
        <begin position="90"/>
        <end position="100"/>
    </location>
</feature>
<evidence type="ECO:0008006" key="4">
    <source>
        <dbReference type="Google" id="ProtNLM"/>
    </source>
</evidence>
<evidence type="ECO:0000256" key="1">
    <source>
        <dbReference type="SAM" id="MobiDB-lite"/>
    </source>
</evidence>
<comment type="caution">
    <text evidence="2">The sequence shown here is derived from an EMBL/GenBank/DDBJ whole genome shotgun (WGS) entry which is preliminary data.</text>
</comment>
<dbReference type="EMBL" id="WIUZ02000014">
    <property type="protein sequence ID" value="KAF9781367.1"/>
    <property type="molecule type" value="Genomic_DNA"/>
</dbReference>
<evidence type="ECO:0000313" key="3">
    <source>
        <dbReference type="Proteomes" id="UP000736335"/>
    </source>
</evidence>
<dbReference type="Proteomes" id="UP000736335">
    <property type="component" value="Unassembled WGS sequence"/>
</dbReference>
<dbReference type="AlphaFoldDB" id="A0A9P6H7X4"/>
<dbReference type="InterPro" id="IPR011009">
    <property type="entry name" value="Kinase-like_dom_sf"/>
</dbReference>
<dbReference type="SUPFAM" id="SSF56112">
    <property type="entry name" value="Protein kinase-like (PK-like)"/>
    <property type="match status" value="1"/>
</dbReference>
<feature type="region of interest" description="Disordered" evidence="1">
    <location>
        <begin position="81"/>
        <end position="100"/>
    </location>
</feature>